<feature type="domain" description="LRRNT" evidence="4">
    <location>
        <begin position="26"/>
        <end position="58"/>
    </location>
</feature>
<evidence type="ECO:0000259" key="4">
    <source>
        <dbReference type="SMART" id="SM00013"/>
    </source>
</evidence>
<keyword evidence="1" id="KW-0433">Leucine-rich repeat</keyword>
<dbReference type="InterPro" id="IPR000372">
    <property type="entry name" value="LRRNT"/>
</dbReference>
<dbReference type="Proteomes" id="UP000298787">
    <property type="component" value="Chromosome 17"/>
</dbReference>
<evidence type="ECO:0000256" key="2">
    <source>
        <dbReference type="ARBA" id="ARBA00022729"/>
    </source>
</evidence>
<dbReference type="InterPro" id="IPR032675">
    <property type="entry name" value="LRR_dom_sf"/>
</dbReference>
<organism evidence="5 6">
    <name type="scientific">Collichthys lucidus</name>
    <name type="common">Big head croaker</name>
    <name type="synonym">Sciaena lucida</name>
    <dbReference type="NCBI Taxonomy" id="240159"/>
    <lineage>
        <taxon>Eukaryota</taxon>
        <taxon>Metazoa</taxon>
        <taxon>Chordata</taxon>
        <taxon>Craniata</taxon>
        <taxon>Vertebrata</taxon>
        <taxon>Euteleostomi</taxon>
        <taxon>Actinopterygii</taxon>
        <taxon>Neopterygii</taxon>
        <taxon>Teleostei</taxon>
        <taxon>Neoteleostei</taxon>
        <taxon>Acanthomorphata</taxon>
        <taxon>Eupercaria</taxon>
        <taxon>Sciaenidae</taxon>
        <taxon>Collichthys</taxon>
    </lineage>
</organism>
<dbReference type="Gene3D" id="3.80.10.10">
    <property type="entry name" value="Ribonuclease Inhibitor"/>
    <property type="match status" value="1"/>
</dbReference>
<feature type="chain" id="PRO_5020520676" evidence="3">
    <location>
        <begin position="27"/>
        <end position="81"/>
    </location>
</feature>
<evidence type="ECO:0000313" key="6">
    <source>
        <dbReference type="Proteomes" id="UP000298787"/>
    </source>
</evidence>
<evidence type="ECO:0000256" key="3">
    <source>
        <dbReference type="SAM" id="SignalP"/>
    </source>
</evidence>
<dbReference type="AlphaFoldDB" id="A0A4U5VBW1"/>
<protein>
    <submittedName>
        <fullName evidence="5">Slit-like protein 1 protein</fullName>
    </submittedName>
</protein>
<dbReference type="Pfam" id="PF01462">
    <property type="entry name" value="LRRNT"/>
    <property type="match status" value="1"/>
</dbReference>
<accession>A0A4U5VBW1</accession>
<dbReference type="SMART" id="SM00013">
    <property type="entry name" value="LRRNT"/>
    <property type="match status" value="1"/>
</dbReference>
<keyword evidence="2 3" id="KW-0732">Signal</keyword>
<reference evidence="5 6" key="1">
    <citation type="submission" date="2019-01" db="EMBL/GenBank/DDBJ databases">
        <title>Genome Assembly of Collichthys lucidus.</title>
        <authorList>
            <person name="Cai M."/>
            <person name="Xiao S."/>
        </authorList>
    </citation>
    <scope>NUCLEOTIDE SEQUENCE [LARGE SCALE GENOMIC DNA]</scope>
    <source>
        <strain evidence="5">JT15FE1705JMU</strain>
        <tissue evidence="5">Muscle</tissue>
    </source>
</reference>
<gene>
    <name evidence="5" type="ORF">D9C73_019749</name>
</gene>
<evidence type="ECO:0000256" key="1">
    <source>
        <dbReference type="ARBA" id="ARBA00022614"/>
    </source>
</evidence>
<proteinExistence type="predicted"/>
<evidence type="ECO:0000313" key="5">
    <source>
        <dbReference type="EMBL" id="TKS85593.1"/>
    </source>
</evidence>
<dbReference type="EMBL" id="CM014094">
    <property type="protein sequence ID" value="TKS85593.1"/>
    <property type="molecule type" value="Genomic_DNA"/>
</dbReference>
<name>A0A4U5VBW1_COLLU</name>
<keyword evidence="6" id="KW-1185">Reference proteome</keyword>
<feature type="signal peptide" evidence="3">
    <location>
        <begin position="1"/>
        <end position="26"/>
    </location>
</feature>
<sequence length="81" mass="8792">MGRLAGHSLWMWVVMLSALLMGNASACPALCTCSGTTVDCHGLGLRTMPRNIPRNTERLTVPLFAPLPPLLMPLNTHFTNC</sequence>
<dbReference type="STRING" id="240159.A0A4U5VBW1"/>